<organism evidence="2 5">
    <name type="scientific">Moraxella nonliquefaciens</name>
    <dbReference type="NCBI Taxonomy" id="478"/>
    <lineage>
        <taxon>Bacteria</taxon>
        <taxon>Pseudomonadati</taxon>
        <taxon>Pseudomonadota</taxon>
        <taxon>Gammaproteobacteria</taxon>
        <taxon>Moraxellales</taxon>
        <taxon>Moraxellaceae</taxon>
        <taxon>Moraxella</taxon>
    </lineage>
</organism>
<dbReference type="Proteomes" id="UP000594834">
    <property type="component" value="Plasmid unnamed"/>
</dbReference>
<sequence length="247" mass="28050">MSYPLDNSIHFVMQSKGGVGKSVVSSLMSQYLLKNVDNVSLIDIDPSNKTLASFKGLNVKQIDIIKDDENIVDQSKFDGFLQQFLESENATFLVDTGSGEYLPFNNYLSIMGIPNIIQEFGKHIYIHVPINYGQAEDDTKKCLLKLAESYPNVSIIVWENEYFGKPSVDFVATKAYKSIDNIIGVVKLNKLNADTFEKDFKEMLKSGMTFDDVRADEKTFQFFSKTRLNRIEQDVNTQIDNVFNTED</sequence>
<dbReference type="Proteomes" id="UP000092575">
    <property type="component" value="Unassembled WGS sequence"/>
</dbReference>
<reference evidence="2 5" key="1">
    <citation type="submission" date="2016-05" db="EMBL/GenBank/DDBJ databases">
        <title>Draft genome sequence of Moraxella nonliquefaciens CCUG 348T.</title>
        <authorList>
            <person name="Salva-Serra F."/>
            <person name="Engstrom-Jakobsson H."/>
            <person name="Thorell K."/>
            <person name="Gonzales-Siles L."/>
            <person name="Karlsson R."/>
            <person name="Boulund F."/>
            <person name="Engstrand L."/>
            <person name="Kristiansson E."/>
            <person name="Moore E."/>
        </authorList>
    </citation>
    <scope>NUCLEOTIDE SEQUENCE [LARGE SCALE GENOMIC DNA]</scope>
    <source>
        <strain evidence="2 5">CCUG 348</strain>
    </source>
</reference>
<dbReference type="EMBL" id="CP065727">
    <property type="protein sequence ID" value="QPT43598.1"/>
    <property type="molecule type" value="Genomic_DNA"/>
</dbReference>
<evidence type="ECO:0000313" key="5">
    <source>
        <dbReference type="Proteomes" id="UP000092575"/>
    </source>
</evidence>
<geneLocation type="plasmid" evidence="3 6">
    <name>unnamed</name>
</geneLocation>
<evidence type="ECO:0000313" key="3">
    <source>
        <dbReference type="EMBL" id="QPT43598.1"/>
    </source>
</evidence>
<dbReference type="Pfam" id="PF01656">
    <property type="entry name" value="CbiA"/>
    <property type="match status" value="1"/>
</dbReference>
<dbReference type="EMBL" id="CP065727">
    <property type="protein sequence ID" value="QPT43636.1"/>
    <property type="molecule type" value="Genomic_DNA"/>
</dbReference>
<protein>
    <recommendedName>
        <fullName evidence="1">CobQ/CobB/MinD/ParA nucleotide binding domain-containing protein</fullName>
    </recommendedName>
</protein>
<dbReference type="AlphaFoldDB" id="A0A1B8QHY1"/>
<keyword evidence="6" id="KW-1185">Reference proteome</keyword>
<gene>
    <name evidence="2" type="ORF">A7456_06180</name>
    <name evidence="4" type="ORF">I6G26_00195</name>
    <name evidence="3" type="ORF">I6G26_00470</name>
</gene>
<keyword evidence="3" id="KW-0614">Plasmid</keyword>
<evidence type="ECO:0000259" key="1">
    <source>
        <dbReference type="Pfam" id="PF01656"/>
    </source>
</evidence>
<dbReference type="EMBL" id="LXTW01000033">
    <property type="protein sequence ID" value="OBX82989.1"/>
    <property type="molecule type" value="Genomic_DNA"/>
</dbReference>
<evidence type="ECO:0000313" key="6">
    <source>
        <dbReference type="Proteomes" id="UP000594834"/>
    </source>
</evidence>
<dbReference type="InterPro" id="IPR027417">
    <property type="entry name" value="P-loop_NTPase"/>
</dbReference>
<accession>A0A1B8QHY1</accession>
<dbReference type="InterPro" id="IPR002586">
    <property type="entry name" value="CobQ/CobB/MinD/ParA_Nub-bd_dom"/>
</dbReference>
<name>A0A1B8QHY1_MORNO</name>
<dbReference type="Gene3D" id="3.40.50.300">
    <property type="entry name" value="P-loop containing nucleotide triphosphate hydrolases"/>
    <property type="match status" value="1"/>
</dbReference>
<dbReference type="SUPFAM" id="SSF52540">
    <property type="entry name" value="P-loop containing nucleoside triphosphate hydrolases"/>
    <property type="match status" value="1"/>
</dbReference>
<evidence type="ECO:0000313" key="4">
    <source>
        <dbReference type="EMBL" id="QPT43636.1"/>
    </source>
</evidence>
<evidence type="ECO:0000313" key="2">
    <source>
        <dbReference type="EMBL" id="OBX82989.1"/>
    </source>
</evidence>
<dbReference type="STRING" id="478.A7456_06180"/>
<dbReference type="RefSeq" id="WP_067010154.1">
    <property type="nucleotide sequence ID" value="NZ_CP065727.1"/>
</dbReference>
<proteinExistence type="predicted"/>
<feature type="domain" description="CobQ/CobB/MinD/ParA nucleotide binding" evidence="1">
    <location>
        <begin position="12"/>
        <end position="178"/>
    </location>
</feature>
<reference evidence="3 6" key="2">
    <citation type="submission" date="2020-12" db="EMBL/GenBank/DDBJ databases">
        <title>FDA dAtabase for Regulatory Grade micrObial Sequences (FDA-ARGOS): Supporting development and validation of Infectious Disease Dx tests.</title>
        <authorList>
            <person name="Sproer C."/>
            <person name="Gronow S."/>
            <person name="Severitt S."/>
            <person name="Schroder I."/>
            <person name="Tallon L."/>
            <person name="Sadzewicz L."/>
            <person name="Zhao X."/>
            <person name="Boylan J."/>
            <person name="Ott S."/>
            <person name="Bowen H."/>
            <person name="Vavikolanu K."/>
            <person name="Mehta A."/>
            <person name="Aluvathingal J."/>
            <person name="Nadendla S."/>
            <person name="Lowell S."/>
            <person name="Myers T."/>
            <person name="Yan Y."/>
            <person name="Sichtig H."/>
        </authorList>
    </citation>
    <scope>NUCLEOTIDE SEQUENCE [LARGE SCALE GENOMIC DNA]</scope>
    <source>
        <strain evidence="3 6">FDAARGOS_869</strain>
        <plasmid evidence="3 6">unnamed</plasmid>
    </source>
</reference>